<dbReference type="Pfam" id="PF00072">
    <property type="entry name" value="Response_reg"/>
    <property type="match status" value="1"/>
</dbReference>
<dbReference type="CDD" id="cd00156">
    <property type="entry name" value="REC"/>
    <property type="match status" value="1"/>
</dbReference>
<dbReference type="Pfam" id="PF02518">
    <property type="entry name" value="HATPase_c"/>
    <property type="match status" value="1"/>
</dbReference>
<feature type="modified residue" description="4-aspartylphosphate" evidence="6">
    <location>
        <position position="383"/>
    </location>
</feature>
<dbReference type="Proteomes" id="UP000440694">
    <property type="component" value="Unassembled WGS sequence"/>
</dbReference>
<dbReference type="GO" id="GO:0005886">
    <property type="term" value="C:plasma membrane"/>
    <property type="evidence" value="ECO:0007669"/>
    <property type="project" value="TreeGrafter"/>
</dbReference>
<keyword evidence="5" id="KW-0418">Kinase</keyword>
<feature type="domain" description="Response regulatory" evidence="9">
    <location>
        <begin position="337"/>
        <end position="449"/>
    </location>
</feature>
<evidence type="ECO:0000256" key="7">
    <source>
        <dbReference type="SAM" id="Coils"/>
    </source>
</evidence>
<keyword evidence="11" id="KW-1185">Reference proteome</keyword>
<evidence type="ECO:0000259" key="8">
    <source>
        <dbReference type="PROSITE" id="PS50109"/>
    </source>
</evidence>
<sequence>MDSLFDLHPLGPTPDDLERRILKLQKINAALMQRVERSMDQQANAYSLFQTAITLESQVRLRTEELSSALARLERTNDELSSARDVSERANRFKTRFFTAVGHDLLQPLHAARLSASALAEAADDDRQSTIAARIEHALVTIEELLKSILDISKLEAGVVTPALRPVALDDLFASLALDIEPQARAKNLSLRWRHSGLAVVSDPLMLRRILQNLMANAVQYTDRGGILLLARQRGEGVRIEVWDTGPGISDADRQTIFEEFQRGTAADRPTIGGFGLGLSIVRRMAEALGHPLGLCSRIGRGTRFSVTAERAALPDVASASPAAPIHARALGLSGARVAVIDNDPGVLEAMQALLRRWDCDVYAARNLADLGGADKPDLILADYHLDDGRNGLEAVALLRRRAGSTVPAIVITADRAPAVADAVRALGCELLLKPVKPAALRALMQHLLSQVPQAVG</sequence>
<dbReference type="SUPFAM" id="SSF52172">
    <property type="entry name" value="CheY-like"/>
    <property type="match status" value="1"/>
</dbReference>
<keyword evidence="7" id="KW-0175">Coiled coil</keyword>
<protein>
    <recommendedName>
        <fullName evidence="2">histidine kinase</fullName>
        <ecNumber evidence="2">2.7.13.3</ecNumber>
    </recommendedName>
</protein>
<dbReference type="InterPro" id="IPR003661">
    <property type="entry name" value="HisK_dim/P_dom"/>
</dbReference>
<dbReference type="FunFam" id="3.30.565.10:FF:000049">
    <property type="entry name" value="Two-component sensor histidine kinase"/>
    <property type="match status" value="1"/>
</dbReference>
<evidence type="ECO:0000256" key="6">
    <source>
        <dbReference type="PROSITE-ProRule" id="PRU00169"/>
    </source>
</evidence>
<feature type="coiled-coil region" evidence="7">
    <location>
        <begin position="63"/>
        <end position="90"/>
    </location>
</feature>
<evidence type="ECO:0000256" key="5">
    <source>
        <dbReference type="ARBA" id="ARBA00022777"/>
    </source>
</evidence>
<dbReference type="SMART" id="SM00448">
    <property type="entry name" value="REC"/>
    <property type="match status" value="1"/>
</dbReference>
<dbReference type="PANTHER" id="PTHR43047">
    <property type="entry name" value="TWO-COMPONENT HISTIDINE PROTEIN KINASE"/>
    <property type="match status" value="1"/>
</dbReference>
<keyword evidence="4" id="KW-0808">Transferase</keyword>
<dbReference type="GO" id="GO:0000155">
    <property type="term" value="F:phosphorelay sensor kinase activity"/>
    <property type="evidence" value="ECO:0007669"/>
    <property type="project" value="InterPro"/>
</dbReference>
<organism evidence="10 11">
    <name type="scientific">Hyphomicrobium album</name>
    <dbReference type="NCBI Taxonomy" id="2665159"/>
    <lineage>
        <taxon>Bacteria</taxon>
        <taxon>Pseudomonadati</taxon>
        <taxon>Pseudomonadota</taxon>
        <taxon>Alphaproteobacteria</taxon>
        <taxon>Hyphomicrobiales</taxon>
        <taxon>Hyphomicrobiaceae</taxon>
        <taxon>Hyphomicrobium</taxon>
    </lineage>
</organism>
<dbReference type="InterPro" id="IPR001789">
    <property type="entry name" value="Sig_transdc_resp-reg_receiver"/>
</dbReference>
<dbReference type="CDD" id="cd00075">
    <property type="entry name" value="HATPase"/>
    <property type="match status" value="1"/>
</dbReference>
<dbReference type="InterPro" id="IPR004358">
    <property type="entry name" value="Sig_transdc_His_kin-like_C"/>
</dbReference>
<dbReference type="SMART" id="SM00388">
    <property type="entry name" value="HisKA"/>
    <property type="match status" value="1"/>
</dbReference>
<evidence type="ECO:0000259" key="9">
    <source>
        <dbReference type="PROSITE" id="PS50110"/>
    </source>
</evidence>
<evidence type="ECO:0000256" key="1">
    <source>
        <dbReference type="ARBA" id="ARBA00000085"/>
    </source>
</evidence>
<reference evidence="10 11" key="1">
    <citation type="submission" date="2019-11" db="EMBL/GenBank/DDBJ databases">
        <title>Identification of a novel strain.</title>
        <authorList>
            <person name="Xu Q."/>
            <person name="Wang G."/>
        </authorList>
    </citation>
    <scope>NUCLEOTIDE SEQUENCE [LARGE SCALE GENOMIC DNA]</scope>
    <source>
        <strain evidence="11">xq</strain>
    </source>
</reference>
<name>A0A6I3KJI0_9HYPH</name>
<proteinExistence type="predicted"/>
<dbReference type="AlphaFoldDB" id="A0A6I3KJI0"/>
<dbReference type="Pfam" id="PF00512">
    <property type="entry name" value="HisKA"/>
    <property type="match status" value="1"/>
</dbReference>
<accession>A0A6I3KJI0</accession>
<dbReference type="SUPFAM" id="SSF55874">
    <property type="entry name" value="ATPase domain of HSP90 chaperone/DNA topoisomerase II/histidine kinase"/>
    <property type="match status" value="1"/>
</dbReference>
<comment type="caution">
    <text evidence="10">The sequence shown here is derived from an EMBL/GenBank/DDBJ whole genome shotgun (WGS) entry which is preliminary data.</text>
</comment>
<evidence type="ECO:0000256" key="3">
    <source>
        <dbReference type="ARBA" id="ARBA00022553"/>
    </source>
</evidence>
<dbReference type="Gene3D" id="1.10.287.130">
    <property type="match status" value="1"/>
</dbReference>
<dbReference type="EMBL" id="WMBQ01000001">
    <property type="protein sequence ID" value="MTD94503.1"/>
    <property type="molecule type" value="Genomic_DNA"/>
</dbReference>
<dbReference type="InterPro" id="IPR011006">
    <property type="entry name" value="CheY-like_superfamily"/>
</dbReference>
<dbReference type="InterPro" id="IPR005467">
    <property type="entry name" value="His_kinase_dom"/>
</dbReference>
<dbReference type="Gene3D" id="3.40.50.2300">
    <property type="match status" value="1"/>
</dbReference>
<dbReference type="GO" id="GO:0009927">
    <property type="term" value="F:histidine phosphotransfer kinase activity"/>
    <property type="evidence" value="ECO:0007669"/>
    <property type="project" value="TreeGrafter"/>
</dbReference>
<keyword evidence="3 6" id="KW-0597">Phosphoprotein</keyword>
<gene>
    <name evidence="10" type="ORF">GIW81_09165</name>
</gene>
<dbReference type="Gene3D" id="3.30.565.10">
    <property type="entry name" value="Histidine kinase-like ATPase, C-terminal domain"/>
    <property type="match status" value="1"/>
</dbReference>
<dbReference type="PROSITE" id="PS50109">
    <property type="entry name" value="HIS_KIN"/>
    <property type="match status" value="1"/>
</dbReference>
<dbReference type="PROSITE" id="PS50110">
    <property type="entry name" value="RESPONSE_REGULATORY"/>
    <property type="match status" value="1"/>
</dbReference>
<feature type="domain" description="Histidine kinase" evidence="8">
    <location>
        <begin position="100"/>
        <end position="313"/>
    </location>
</feature>
<evidence type="ECO:0000313" key="11">
    <source>
        <dbReference type="Proteomes" id="UP000440694"/>
    </source>
</evidence>
<dbReference type="PRINTS" id="PR00344">
    <property type="entry name" value="BCTRLSENSOR"/>
</dbReference>
<dbReference type="EC" id="2.7.13.3" evidence="2"/>
<comment type="catalytic activity">
    <reaction evidence="1">
        <text>ATP + protein L-histidine = ADP + protein N-phospho-L-histidine.</text>
        <dbReference type="EC" id="2.7.13.3"/>
    </reaction>
</comment>
<dbReference type="SUPFAM" id="SSF47384">
    <property type="entry name" value="Homodimeric domain of signal transducing histidine kinase"/>
    <property type="match status" value="1"/>
</dbReference>
<dbReference type="SMART" id="SM00387">
    <property type="entry name" value="HATPase_c"/>
    <property type="match status" value="1"/>
</dbReference>
<dbReference type="InterPro" id="IPR003594">
    <property type="entry name" value="HATPase_dom"/>
</dbReference>
<dbReference type="RefSeq" id="WP_154738921.1">
    <property type="nucleotide sequence ID" value="NZ_WMBQ01000001.1"/>
</dbReference>
<evidence type="ECO:0000256" key="2">
    <source>
        <dbReference type="ARBA" id="ARBA00012438"/>
    </source>
</evidence>
<dbReference type="InterPro" id="IPR036097">
    <property type="entry name" value="HisK_dim/P_sf"/>
</dbReference>
<dbReference type="InterPro" id="IPR036890">
    <property type="entry name" value="HATPase_C_sf"/>
</dbReference>
<evidence type="ECO:0000256" key="4">
    <source>
        <dbReference type="ARBA" id="ARBA00022679"/>
    </source>
</evidence>
<evidence type="ECO:0000313" key="10">
    <source>
        <dbReference type="EMBL" id="MTD94503.1"/>
    </source>
</evidence>
<dbReference type="PANTHER" id="PTHR43047:SF9">
    <property type="entry name" value="HISTIDINE KINASE"/>
    <property type="match status" value="1"/>
</dbReference>